<dbReference type="Pfam" id="PF03061">
    <property type="entry name" value="4HBT"/>
    <property type="match status" value="1"/>
</dbReference>
<dbReference type="GO" id="GO:0016289">
    <property type="term" value="F:acyl-CoA hydrolase activity"/>
    <property type="evidence" value="ECO:0007669"/>
    <property type="project" value="UniProtKB-ARBA"/>
</dbReference>
<dbReference type="NCBIfam" id="NF008675">
    <property type="entry name" value="PRK11688.1"/>
    <property type="match status" value="1"/>
</dbReference>
<accession>A0A2A4SPI5</accession>
<dbReference type="Proteomes" id="UP000218113">
    <property type="component" value="Unassembled WGS sequence"/>
</dbReference>
<evidence type="ECO:0000259" key="2">
    <source>
        <dbReference type="Pfam" id="PF03061"/>
    </source>
</evidence>
<feature type="domain" description="Thioesterase" evidence="2">
    <location>
        <begin position="57"/>
        <end position="144"/>
    </location>
</feature>
<dbReference type="SUPFAM" id="SSF54637">
    <property type="entry name" value="Thioesterase/thiol ester dehydrase-isomerase"/>
    <property type="match status" value="1"/>
</dbReference>
<organism evidence="3 4">
    <name type="scientific">SAR324 cluster bacterium</name>
    <dbReference type="NCBI Taxonomy" id="2024889"/>
    <lineage>
        <taxon>Bacteria</taxon>
        <taxon>Deltaproteobacteria</taxon>
        <taxon>SAR324 cluster</taxon>
    </lineage>
</organism>
<protein>
    <recommendedName>
        <fullName evidence="2">Thioesterase domain-containing protein</fullName>
    </recommendedName>
</protein>
<keyword evidence="1" id="KW-0378">Hydrolase</keyword>
<dbReference type="NCBIfam" id="TIGR00369">
    <property type="entry name" value="unchar_dom_1"/>
    <property type="match status" value="1"/>
</dbReference>
<evidence type="ECO:0000256" key="1">
    <source>
        <dbReference type="ARBA" id="ARBA00022801"/>
    </source>
</evidence>
<evidence type="ECO:0000313" key="3">
    <source>
        <dbReference type="EMBL" id="PCI22989.1"/>
    </source>
</evidence>
<sequence>MPQLQKIPHDVLEIVKEVVEERIPFNKLISMKVEAFNHDSFCLKIDMREELVGNFVQGILHGGVIAATLDVVGGFTAFLSVISQMEGSTPAEKMQRFSRTGTIDLRIDYLRPGRGKHFIATGYVLRTGSKVSVTRMELHNDEDILID</sequence>
<dbReference type="CDD" id="cd03443">
    <property type="entry name" value="PaaI_thioesterase"/>
    <property type="match status" value="1"/>
</dbReference>
<evidence type="ECO:0000313" key="4">
    <source>
        <dbReference type="Proteomes" id="UP000218113"/>
    </source>
</evidence>
<comment type="caution">
    <text evidence="3">The sequence shown here is derived from an EMBL/GenBank/DDBJ whole genome shotgun (WGS) entry which is preliminary data.</text>
</comment>
<proteinExistence type="predicted"/>
<reference evidence="4" key="1">
    <citation type="submission" date="2017-08" db="EMBL/GenBank/DDBJ databases">
        <title>A dynamic microbial community with high functional redundancy inhabits the cold, oxic subseafloor aquifer.</title>
        <authorList>
            <person name="Tully B.J."/>
            <person name="Wheat C.G."/>
            <person name="Glazer B.T."/>
            <person name="Huber J.A."/>
        </authorList>
    </citation>
    <scope>NUCLEOTIDE SEQUENCE [LARGE SCALE GENOMIC DNA]</scope>
</reference>
<dbReference type="InterPro" id="IPR006683">
    <property type="entry name" value="Thioestr_dom"/>
</dbReference>
<dbReference type="EMBL" id="NVSR01000152">
    <property type="protein sequence ID" value="PCI22989.1"/>
    <property type="molecule type" value="Genomic_DNA"/>
</dbReference>
<dbReference type="InterPro" id="IPR029069">
    <property type="entry name" value="HotDog_dom_sf"/>
</dbReference>
<name>A0A2A4SPI5_9DELT</name>
<gene>
    <name evidence="3" type="ORF">COB67_13145</name>
</gene>
<dbReference type="AlphaFoldDB" id="A0A2A4SPI5"/>
<dbReference type="Gene3D" id="3.10.129.10">
    <property type="entry name" value="Hotdog Thioesterase"/>
    <property type="match status" value="1"/>
</dbReference>
<dbReference type="InterPro" id="IPR003736">
    <property type="entry name" value="PAAI_dom"/>
</dbReference>